<reference evidence="3" key="2">
    <citation type="submission" date="2020-09" db="EMBL/GenBank/DDBJ databases">
        <authorList>
            <person name="Sun Q."/>
            <person name="Zhou Y."/>
        </authorList>
    </citation>
    <scope>NUCLEOTIDE SEQUENCE</scope>
    <source>
        <strain evidence="3">CGMCC 1.15763</strain>
    </source>
</reference>
<keyword evidence="4" id="KW-1185">Reference proteome</keyword>
<sequence>MSNATRRGFIQKSILGGLVYIFGTPLLGAQNAIENSNFKESFQLKHSTYNQIDWAKIRAQFLFPTSRQYLNTASLGPSPRTVVDTISKTIEQLETSCSHGHHLTEKTHTQIAAFLNCSPDEIAVIRNATEGMNIIARTLRLKAGDEVIITTHEHVGGAAPWMALQKDLGIIVKLIDLDLNGETNFERIKAQTTSKTKAIAFSHITCTNGMKLPVKKLADFCRSKGIYSCVDGAQALGMFPIDLTDLNPDFYTSSGHKWLFGPKGTGLFFMNKKWIQKLNPVYVGAYSDSKYDLNSLQMEYRDSVQREEYGTRNTAITLGLGAAIDFITSIGIENVAKRGRELSNHFRKKLEQMDSIEIITPKSPEFSASMLTFRIKNADNLKINQQINSQYKIRLRGIYENNLNSIRVSFAVYNTFKEIDNLVSALQEITKKK</sequence>
<dbReference type="InterPro" id="IPR015422">
    <property type="entry name" value="PyrdxlP-dep_Trfase_small"/>
</dbReference>
<dbReference type="EMBL" id="BMJW01000002">
    <property type="protein sequence ID" value="GGH00777.1"/>
    <property type="molecule type" value="Genomic_DNA"/>
</dbReference>
<proteinExistence type="predicted"/>
<dbReference type="AlphaFoldDB" id="A0A917MEL7"/>
<dbReference type="RefSeq" id="WP_188599119.1">
    <property type="nucleotide sequence ID" value="NZ_BMJW01000002.1"/>
</dbReference>
<dbReference type="InterPro" id="IPR000192">
    <property type="entry name" value="Aminotrans_V_dom"/>
</dbReference>
<dbReference type="InterPro" id="IPR015424">
    <property type="entry name" value="PyrdxlP-dep_Trfase"/>
</dbReference>
<gene>
    <name evidence="3" type="ORF">GCM10011416_19310</name>
</gene>
<dbReference type="PANTHER" id="PTHR43586:SF15">
    <property type="entry name" value="BLR3095 PROTEIN"/>
    <property type="match status" value="1"/>
</dbReference>
<name>A0A917MEL7_9FLAO</name>
<accession>A0A917MEL7</accession>
<evidence type="ECO:0000256" key="1">
    <source>
        <dbReference type="ARBA" id="ARBA00022898"/>
    </source>
</evidence>
<evidence type="ECO:0000313" key="3">
    <source>
        <dbReference type="EMBL" id="GGH00777.1"/>
    </source>
</evidence>
<organism evidence="3 4">
    <name type="scientific">Polaribacter pacificus</name>
    <dbReference type="NCBI Taxonomy" id="1775173"/>
    <lineage>
        <taxon>Bacteria</taxon>
        <taxon>Pseudomonadati</taxon>
        <taxon>Bacteroidota</taxon>
        <taxon>Flavobacteriia</taxon>
        <taxon>Flavobacteriales</taxon>
        <taxon>Flavobacteriaceae</taxon>
    </lineage>
</organism>
<dbReference type="Pfam" id="PF00266">
    <property type="entry name" value="Aminotran_5"/>
    <property type="match status" value="1"/>
</dbReference>
<feature type="domain" description="Aminotransferase class V" evidence="2">
    <location>
        <begin position="69"/>
        <end position="422"/>
    </location>
</feature>
<evidence type="ECO:0000259" key="2">
    <source>
        <dbReference type="Pfam" id="PF00266"/>
    </source>
</evidence>
<keyword evidence="1" id="KW-0663">Pyridoxal phosphate</keyword>
<dbReference type="SUPFAM" id="SSF53383">
    <property type="entry name" value="PLP-dependent transferases"/>
    <property type="match status" value="1"/>
</dbReference>
<dbReference type="InterPro" id="IPR015421">
    <property type="entry name" value="PyrdxlP-dep_Trfase_major"/>
</dbReference>
<reference evidence="3" key="1">
    <citation type="journal article" date="2014" name="Int. J. Syst. Evol. Microbiol.">
        <title>Complete genome sequence of Corynebacterium casei LMG S-19264T (=DSM 44701T), isolated from a smear-ripened cheese.</title>
        <authorList>
            <consortium name="US DOE Joint Genome Institute (JGI-PGF)"/>
            <person name="Walter F."/>
            <person name="Albersmeier A."/>
            <person name="Kalinowski J."/>
            <person name="Ruckert C."/>
        </authorList>
    </citation>
    <scope>NUCLEOTIDE SEQUENCE</scope>
    <source>
        <strain evidence="3">CGMCC 1.15763</strain>
    </source>
</reference>
<dbReference type="Gene3D" id="3.90.1150.10">
    <property type="entry name" value="Aspartate Aminotransferase, domain 1"/>
    <property type="match status" value="1"/>
</dbReference>
<dbReference type="Gene3D" id="3.40.640.10">
    <property type="entry name" value="Type I PLP-dependent aspartate aminotransferase-like (Major domain)"/>
    <property type="match status" value="1"/>
</dbReference>
<dbReference type="Proteomes" id="UP000633278">
    <property type="component" value="Unassembled WGS sequence"/>
</dbReference>
<comment type="caution">
    <text evidence="3">The sequence shown here is derived from an EMBL/GenBank/DDBJ whole genome shotgun (WGS) entry which is preliminary data.</text>
</comment>
<protein>
    <submittedName>
        <fullName evidence="3">Cysteine desulfurase</fullName>
    </submittedName>
</protein>
<dbReference type="PANTHER" id="PTHR43586">
    <property type="entry name" value="CYSTEINE DESULFURASE"/>
    <property type="match status" value="1"/>
</dbReference>
<evidence type="ECO:0000313" key="4">
    <source>
        <dbReference type="Proteomes" id="UP000633278"/>
    </source>
</evidence>